<comment type="caution">
    <text evidence="2">The sequence shown here is derived from an EMBL/GenBank/DDBJ whole genome shotgun (WGS) entry which is preliminary data.</text>
</comment>
<dbReference type="EMBL" id="BLAH01000086">
    <property type="protein sequence ID" value="GES37783.1"/>
    <property type="molecule type" value="Genomic_DNA"/>
</dbReference>
<proteinExistence type="predicted"/>
<dbReference type="CDD" id="cd06587">
    <property type="entry name" value="VOC"/>
    <property type="match status" value="1"/>
</dbReference>
<evidence type="ECO:0000313" key="2">
    <source>
        <dbReference type="EMBL" id="GES37783.1"/>
    </source>
</evidence>
<dbReference type="InterPro" id="IPR041581">
    <property type="entry name" value="Glyoxalase_6"/>
</dbReference>
<evidence type="ECO:0000259" key="1">
    <source>
        <dbReference type="PROSITE" id="PS51819"/>
    </source>
</evidence>
<reference evidence="2 3" key="1">
    <citation type="journal article" date="2018" name="Biodegradation">
        <title>1,4-Dioxane degradation characteristics of Rhodococcus aetherivorans JCM 14343.</title>
        <authorList>
            <person name="Inoue D."/>
            <person name="Tsunoda T."/>
            <person name="Yamamoto N."/>
            <person name="Ike M."/>
            <person name="Sei K."/>
        </authorList>
    </citation>
    <scope>NUCLEOTIDE SEQUENCE [LARGE SCALE GENOMIC DNA]</scope>
    <source>
        <strain evidence="2 3">JCM 14343</strain>
    </source>
</reference>
<keyword evidence="3" id="KW-1185">Reference proteome</keyword>
<dbReference type="InterPro" id="IPR029068">
    <property type="entry name" value="Glyas_Bleomycin-R_OHBP_Dase"/>
</dbReference>
<dbReference type="Pfam" id="PF18029">
    <property type="entry name" value="Glyoxalase_6"/>
    <property type="match status" value="1"/>
</dbReference>
<gene>
    <name evidence="2" type="ORF">RAJCM14343_3042</name>
</gene>
<dbReference type="PANTHER" id="PTHR35908:SF1">
    <property type="entry name" value="CONSERVED PROTEIN"/>
    <property type="match status" value="1"/>
</dbReference>
<dbReference type="PANTHER" id="PTHR35908">
    <property type="entry name" value="HYPOTHETICAL FUSION PROTEIN"/>
    <property type="match status" value="1"/>
</dbReference>
<dbReference type="InterPro" id="IPR037523">
    <property type="entry name" value="VOC_core"/>
</dbReference>
<dbReference type="PROSITE" id="PS51819">
    <property type="entry name" value="VOC"/>
    <property type="match status" value="1"/>
</dbReference>
<dbReference type="SUPFAM" id="SSF54593">
    <property type="entry name" value="Glyoxalase/Bleomycin resistance protein/Dihydroxybiphenyl dioxygenase"/>
    <property type="match status" value="1"/>
</dbReference>
<name>A0ABQ0YMQ4_9NOCA</name>
<accession>A0ABQ0YMQ4</accession>
<sequence length="126" mass="13570">MSVPSATVPAMALNIGMITFDSADPGPLATWWAEQIGGRIEQDNDGWFYIVGMPGTAQKLGFQKVPDPIPGKNRVHLDLVAPDLDAEVRRLVEAGAGEVHRQDMGGFRWVTLTDPDGNQFCVAGGH</sequence>
<dbReference type="Proteomes" id="UP000325466">
    <property type="component" value="Unassembled WGS sequence"/>
</dbReference>
<dbReference type="Gene3D" id="3.10.180.10">
    <property type="entry name" value="2,3-Dihydroxybiphenyl 1,2-Dioxygenase, domain 1"/>
    <property type="match status" value="1"/>
</dbReference>
<protein>
    <submittedName>
        <fullName evidence="2">Glyoxalase family protein</fullName>
    </submittedName>
</protein>
<evidence type="ECO:0000313" key="3">
    <source>
        <dbReference type="Proteomes" id="UP000325466"/>
    </source>
</evidence>
<organism evidence="2 3">
    <name type="scientific">Rhodococcus aetherivorans</name>
    <dbReference type="NCBI Taxonomy" id="191292"/>
    <lineage>
        <taxon>Bacteria</taxon>
        <taxon>Bacillati</taxon>
        <taxon>Actinomycetota</taxon>
        <taxon>Actinomycetes</taxon>
        <taxon>Mycobacteriales</taxon>
        <taxon>Nocardiaceae</taxon>
        <taxon>Rhodococcus</taxon>
    </lineage>
</organism>
<feature type="domain" description="VOC" evidence="1">
    <location>
        <begin position="14"/>
        <end position="125"/>
    </location>
</feature>